<feature type="transmembrane region" description="Helical" evidence="1">
    <location>
        <begin position="12"/>
        <end position="29"/>
    </location>
</feature>
<protein>
    <submittedName>
        <fullName evidence="2">Uncharacterized protein</fullName>
    </submittedName>
</protein>
<organism evidence="2 3">
    <name type="scientific">Vibrio parahaemolyticus</name>
    <dbReference type="NCBI Taxonomy" id="670"/>
    <lineage>
        <taxon>Bacteria</taxon>
        <taxon>Pseudomonadati</taxon>
        <taxon>Pseudomonadota</taxon>
        <taxon>Gammaproteobacteria</taxon>
        <taxon>Vibrionales</taxon>
        <taxon>Vibrionaceae</taxon>
        <taxon>Vibrio</taxon>
    </lineage>
</organism>
<accession>A0A227J666</accession>
<feature type="non-terminal residue" evidence="2">
    <location>
        <position position="1"/>
    </location>
</feature>
<keyword evidence="1" id="KW-0472">Membrane</keyword>
<name>A0A227J666_VIBPH</name>
<dbReference type="Gene3D" id="1.20.1640.10">
    <property type="entry name" value="Multidrug efflux transporter AcrB transmembrane domain"/>
    <property type="match status" value="2"/>
</dbReference>
<evidence type="ECO:0000313" key="2">
    <source>
        <dbReference type="EMBL" id="OXE29977.1"/>
    </source>
</evidence>
<comment type="caution">
    <text evidence="2">The sequence shown here is derived from an EMBL/GenBank/DDBJ whole genome shotgun (WGS) entry which is preliminary data.</text>
</comment>
<gene>
    <name evidence="2" type="ORF">CA163_25765</name>
</gene>
<proteinExistence type="predicted"/>
<feature type="non-terminal residue" evidence="2">
    <location>
        <position position="113"/>
    </location>
</feature>
<dbReference type="EMBL" id="NIXT01002686">
    <property type="protein sequence ID" value="OXE29977.1"/>
    <property type="molecule type" value="Genomic_DNA"/>
</dbReference>
<sequence length="113" mass="12743">PFLLSSGIDSAFFYGIAGVVILCLIFSLIESKLILPAHLAHTHFKPVKPGGWRDRFNQRFFGFVNGTYRNFVKACTHWRWTVFAVFCGLLLISAALVKSNYVRVIPNPKVPTD</sequence>
<keyword evidence="1" id="KW-1133">Transmembrane helix</keyword>
<dbReference type="Proteomes" id="UP000214596">
    <property type="component" value="Unassembled WGS sequence"/>
</dbReference>
<keyword evidence="1" id="KW-0812">Transmembrane</keyword>
<evidence type="ECO:0000313" key="3">
    <source>
        <dbReference type="Proteomes" id="UP000214596"/>
    </source>
</evidence>
<reference evidence="2 3" key="1">
    <citation type="journal article" date="2017" name="Appl. Environ. Microbiol.">
        <title>Parallel evolution of two clades of a major Atlantic endemic Vibrio parahaemolyticus pathogen lineage by independent acquisition of related pathogenicity islands.</title>
        <authorList>
            <person name="Xu F."/>
            <person name="Gonzalez-Escalona N."/>
            <person name="Drees K.P."/>
            <person name="Sebra R.P."/>
            <person name="Cooper V.S."/>
            <person name="Jones S.H."/>
            <person name="Whistler C.A."/>
        </authorList>
    </citation>
    <scope>NUCLEOTIDE SEQUENCE [LARGE SCALE GENOMIC DNA]</scope>
    <source>
        <strain evidence="2 3">MAVP-3</strain>
    </source>
</reference>
<feature type="transmembrane region" description="Helical" evidence="1">
    <location>
        <begin position="78"/>
        <end position="97"/>
    </location>
</feature>
<dbReference type="AlphaFoldDB" id="A0A227J666"/>
<evidence type="ECO:0000256" key="1">
    <source>
        <dbReference type="SAM" id="Phobius"/>
    </source>
</evidence>